<sequence length="63" mass="6836">QYKKLTGIDYKPTNASATVQKENKKPAAASAPTASNEAENLAEQITQQGEKVRELKTNKSTSK</sequence>
<dbReference type="EMBL" id="CAJOBP010090736">
    <property type="protein sequence ID" value="CAF4946494.1"/>
    <property type="molecule type" value="Genomic_DNA"/>
</dbReference>
<evidence type="ECO:0000313" key="3">
    <source>
        <dbReference type="Proteomes" id="UP000663873"/>
    </source>
</evidence>
<evidence type="ECO:0000256" key="1">
    <source>
        <dbReference type="SAM" id="MobiDB-lite"/>
    </source>
</evidence>
<organism evidence="2 3">
    <name type="scientific">Rotaria socialis</name>
    <dbReference type="NCBI Taxonomy" id="392032"/>
    <lineage>
        <taxon>Eukaryota</taxon>
        <taxon>Metazoa</taxon>
        <taxon>Spiralia</taxon>
        <taxon>Gnathifera</taxon>
        <taxon>Rotifera</taxon>
        <taxon>Eurotatoria</taxon>
        <taxon>Bdelloidea</taxon>
        <taxon>Philodinida</taxon>
        <taxon>Philodinidae</taxon>
        <taxon>Rotaria</taxon>
    </lineage>
</organism>
<keyword evidence="3" id="KW-1185">Reference proteome</keyword>
<feature type="non-terminal residue" evidence="2">
    <location>
        <position position="63"/>
    </location>
</feature>
<name>A0A821XLJ6_9BILA</name>
<feature type="non-terminal residue" evidence="2">
    <location>
        <position position="1"/>
    </location>
</feature>
<dbReference type="Proteomes" id="UP000663873">
    <property type="component" value="Unassembled WGS sequence"/>
</dbReference>
<feature type="compositionally biased region" description="Low complexity" evidence="1">
    <location>
        <begin position="26"/>
        <end position="39"/>
    </location>
</feature>
<evidence type="ECO:0000313" key="2">
    <source>
        <dbReference type="EMBL" id="CAF4946494.1"/>
    </source>
</evidence>
<proteinExistence type="predicted"/>
<feature type="region of interest" description="Disordered" evidence="1">
    <location>
        <begin position="1"/>
        <end position="39"/>
    </location>
</feature>
<comment type="caution">
    <text evidence="2">The sequence shown here is derived from an EMBL/GenBank/DDBJ whole genome shotgun (WGS) entry which is preliminary data.</text>
</comment>
<reference evidence="2" key="1">
    <citation type="submission" date="2021-02" db="EMBL/GenBank/DDBJ databases">
        <authorList>
            <person name="Nowell W R."/>
        </authorList>
    </citation>
    <scope>NUCLEOTIDE SEQUENCE</scope>
</reference>
<dbReference type="AlphaFoldDB" id="A0A821XLJ6"/>
<accession>A0A821XLJ6</accession>
<gene>
    <name evidence="2" type="ORF">UJA718_LOCUS47551</name>
</gene>
<protein>
    <submittedName>
        <fullName evidence="2">Uncharacterized protein</fullName>
    </submittedName>
</protein>
<dbReference type="Gene3D" id="1.10.287.10">
    <property type="entry name" value="S15/NS1, RNA-binding"/>
    <property type="match status" value="1"/>
</dbReference>